<dbReference type="FunFam" id="3.30.160.60:FF:001480">
    <property type="entry name" value="Si:cabz01071911.3"/>
    <property type="match status" value="1"/>
</dbReference>
<dbReference type="InterPro" id="IPR036236">
    <property type="entry name" value="Znf_C2H2_sf"/>
</dbReference>
<dbReference type="SUPFAM" id="SSF57667">
    <property type="entry name" value="beta-beta-alpha zinc fingers"/>
    <property type="match status" value="4"/>
</dbReference>
<keyword evidence="9" id="KW-0804">Transcription</keyword>
<dbReference type="PROSITE" id="PS00028">
    <property type="entry name" value="ZINC_FINGER_C2H2_1"/>
    <property type="match status" value="6"/>
</dbReference>
<evidence type="ECO:0000256" key="11">
    <source>
        <dbReference type="PROSITE-ProRule" id="PRU00042"/>
    </source>
</evidence>
<keyword evidence="8" id="KW-0238">DNA-binding</keyword>
<keyword evidence="4" id="KW-0677">Repeat</keyword>
<protein>
    <recommendedName>
        <fullName evidence="13">C2H2-type domain-containing protein</fullName>
    </recommendedName>
</protein>
<dbReference type="Ensembl" id="ENSMMOT00000022715.1">
    <property type="protein sequence ID" value="ENSMMOP00000022346.1"/>
    <property type="gene ID" value="ENSMMOG00000016958.1"/>
</dbReference>
<dbReference type="Proteomes" id="UP000261620">
    <property type="component" value="Unplaced"/>
</dbReference>
<evidence type="ECO:0000259" key="13">
    <source>
        <dbReference type="PROSITE" id="PS50157"/>
    </source>
</evidence>
<keyword evidence="7" id="KW-0805">Transcription regulation</keyword>
<keyword evidence="3" id="KW-0479">Metal-binding</keyword>
<keyword evidence="15" id="KW-1185">Reference proteome</keyword>
<feature type="domain" description="C2H2-type" evidence="13">
    <location>
        <begin position="151"/>
        <end position="178"/>
    </location>
</feature>
<dbReference type="FunFam" id="3.30.160.60:FF:000100">
    <property type="entry name" value="Zinc finger 45-like"/>
    <property type="match status" value="1"/>
</dbReference>
<accession>A0A3Q3XGW2</accession>
<reference evidence="14" key="1">
    <citation type="submission" date="2025-08" db="UniProtKB">
        <authorList>
            <consortium name="Ensembl"/>
        </authorList>
    </citation>
    <scope>IDENTIFICATION</scope>
</reference>
<evidence type="ECO:0000256" key="5">
    <source>
        <dbReference type="ARBA" id="ARBA00022771"/>
    </source>
</evidence>
<feature type="domain" description="C2H2-type" evidence="13">
    <location>
        <begin position="123"/>
        <end position="150"/>
    </location>
</feature>
<evidence type="ECO:0000313" key="14">
    <source>
        <dbReference type="Ensembl" id="ENSMMOP00000022346.1"/>
    </source>
</evidence>
<evidence type="ECO:0000256" key="12">
    <source>
        <dbReference type="SAM" id="MobiDB-lite"/>
    </source>
</evidence>
<evidence type="ECO:0000256" key="9">
    <source>
        <dbReference type="ARBA" id="ARBA00023163"/>
    </source>
</evidence>
<proteinExistence type="inferred from homology"/>
<feature type="domain" description="C2H2-type" evidence="13">
    <location>
        <begin position="274"/>
        <end position="301"/>
    </location>
</feature>
<evidence type="ECO:0000256" key="3">
    <source>
        <dbReference type="ARBA" id="ARBA00022723"/>
    </source>
</evidence>
<keyword evidence="10" id="KW-0539">Nucleus</keyword>
<evidence type="ECO:0000256" key="2">
    <source>
        <dbReference type="ARBA" id="ARBA00006991"/>
    </source>
</evidence>
<evidence type="ECO:0000256" key="8">
    <source>
        <dbReference type="ARBA" id="ARBA00023125"/>
    </source>
</evidence>
<feature type="region of interest" description="Disordered" evidence="12">
    <location>
        <begin position="1"/>
        <end position="90"/>
    </location>
</feature>
<reference evidence="14" key="2">
    <citation type="submission" date="2025-09" db="UniProtKB">
        <authorList>
            <consortium name="Ensembl"/>
        </authorList>
    </citation>
    <scope>IDENTIFICATION</scope>
</reference>
<comment type="subcellular location">
    <subcellularLocation>
        <location evidence="1">Nucleus</location>
    </subcellularLocation>
</comment>
<keyword evidence="5 11" id="KW-0863">Zinc-finger</keyword>
<feature type="domain" description="C2H2-type" evidence="13">
    <location>
        <begin position="95"/>
        <end position="122"/>
    </location>
</feature>
<dbReference type="FunFam" id="3.30.160.60:FF:000065">
    <property type="entry name" value="B-cell CLL/lymphoma 6, member B"/>
    <property type="match status" value="1"/>
</dbReference>
<dbReference type="GO" id="GO:0001228">
    <property type="term" value="F:DNA-binding transcription activator activity, RNA polymerase II-specific"/>
    <property type="evidence" value="ECO:0007669"/>
    <property type="project" value="TreeGrafter"/>
</dbReference>
<feature type="domain" description="C2H2-type" evidence="13">
    <location>
        <begin position="302"/>
        <end position="329"/>
    </location>
</feature>
<dbReference type="PROSITE" id="PS50157">
    <property type="entry name" value="ZINC_FINGER_C2H2_2"/>
    <property type="match status" value="7"/>
</dbReference>
<evidence type="ECO:0000256" key="6">
    <source>
        <dbReference type="ARBA" id="ARBA00022833"/>
    </source>
</evidence>
<feature type="compositionally biased region" description="Polar residues" evidence="12">
    <location>
        <begin position="52"/>
        <end position="63"/>
    </location>
</feature>
<dbReference type="PANTHER" id="PTHR24393">
    <property type="entry name" value="ZINC FINGER PROTEIN"/>
    <property type="match status" value="1"/>
</dbReference>
<organism evidence="14 15">
    <name type="scientific">Mola mola</name>
    <name type="common">Ocean sunfish</name>
    <name type="synonym">Tetraodon mola</name>
    <dbReference type="NCBI Taxonomy" id="94237"/>
    <lineage>
        <taxon>Eukaryota</taxon>
        <taxon>Metazoa</taxon>
        <taxon>Chordata</taxon>
        <taxon>Craniata</taxon>
        <taxon>Vertebrata</taxon>
        <taxon>Euteleostomi</taxon>
        <taxon>Actinopterygii</taxon>
        <taxon>Neopterygii</taxon>
        <taxon>Teleostei</taxon>
        <taxon>Neoteleostei</taxon>
        <taxon>Acanthomorphata</taxon>
        <taxon>Eupercaria</taxon>
        <taxon>Tetraodontiformes</taxon>
        <taxon>Molidae</taxon>
        <taxon>Mola</taxon>
    </lineage>
</organism>
<evidence type="ECO:0000256" key="7">
    <source>
        <dbReference type="ARBA" id="ARBA00023015"/>
    </source>
</evidence>
<feature type="domain" description="C2H2-type" evidence="13">
    <location>
        <begin position="207"/>
        <end position="230"/>
    </location>
</feature>
<dbReference type="PANTHER" id="PTHR24393:SF15">
    <property type="entry name" value="IP01243P-RELATED"/>
    <property type="match status" value="1"/>
</dbReference>
<feature type="domain" description="C2H2-type" evidence="13">
    <location>
        <begin position="179"/>
        <end position="206"/>
    </location>
</feature>
<dbReference type="GO" id="GO:0008270">
    <property type="term" value="F:zinc ion binding"/>
    <property type="evidence" value="ECO:0007669"/>
    <property type="project" value="UniProtKB-KW"/>
</dbReference>
<sequence length="332" mass="36960">MFTSVPVKSEDDDEEEPQCSQTHINPDAREERSRSSEGESDAVCDREENREPQSGLNLLQNSDVAVGEENARETFDSSEGATGSDHGNQDGPTPFRCSICGKTFRLKGALKQHLAVHTGEKPFSCSVCGKKFALNATMKRHLIVHSGEKPFGCSVCGKSFALQGTLKQHMIVHTGEKPFSCTVCDVKFARKEHLKKHLLGHTKRKPLSCTICGKMFPQPGDLKQHVIIHTSVGVVEFGLLHLSKHMKPFSCTFRDQRYSVKKYAMRLNSEGKSFNCSVCKKVFVWKSNLCRHMKINTGEKPYSCSVCGMRFTQSSDLNTHLSVHTGGKPFTF</sequence>
<evidence type="ECO:0000256" key="1">
    <source>
        <dbReference type="ARBA" id="ARBA00004123"/>
    </source>
</evidence>
<dbReference type="AlphaFoldDB" id="A0A3Q3XGW2"/>
<dbReference type="GO" id="GO:0000978">
    <property type="term" value="F:RNA polymerase II cis-regulatory region sequence-specific DNA binding"/>
    <property type="evidence" value="ECO:0007669"/>
    <property type="project" value="TreeGrafter"/>
</dbReference>
<dbReference type="GO" id="GO:0005634">
    <property type="term" value="C:nucleus"/>
    <property type="evidence" value="ECO:0007669"/>
    <property type="project" value="UniProtKB-SubCell"/>
</dbReference>
<feature type="compositionally biased region" description="Basic and acidic residues" evidence="12">
    <location>
        <begin position="26"/>
        <end position="51"/>
    </location>
</feature>
<dbReference type="FunFam" id="3.30.160.60:FF:000663">
    <property type="entry name" value="Zinc finger protein 45"/>
    <property type="match status" value="1"/>
</dbReference>
<dbReference type="FunFam" id="3.30.160.60:FF:000145">
    <property type="entry name" value="Zinc finger protein 574"/>
    <property type="match status" value="1"/>
</dbReference>
<dbReference type="FunFam" id="3.30.160.60:FF:000151">
    <property type="entry name" value="Zinc finger and SCAN domain-containing 21"/>
    <property type="match status" value="1"/>
</dbReference>
<dbReference type="InterPro" id="IPR013087">
    <property type="entry name" value="Znf_C2H2_type"/>
</dbReference>
<dbReference type="Pfam" id="PF00096">
    <property type="entry name" value="zf-C2H2"/>
    <property type="match status" value="7"/>
</dbReference>
<evidence type="ECO:0000313" key="15">
    <source>
        <dbReference type="Proteomes" id="UP000261620"/>
    </source>
</evidence>
<keyword evidence="6" id="KW-0862">Zinc</keyword>
<evidence type="ECO:0000256" key="10">
    <source>
        <dbReference type="ARBA" id="ARBA00023242"/>
    </source>
</evidence>
<name>A0A3Q3XGW2_MOLML</name>
<dbReference type="SMART" id="SM00355">
    <property type="entry name" value="ZnF_C2H2"/>
    <property type="match status" value="7"/>
</dbReference>
<comment type="similarity">
    <text evidence="2">Belongs to the krueppel C2H2-type zinc-finger protein family.</text>
</comment>
<evidence type="ECO:0000256" key="4">
    <source>
        <dbReference type="ARBA" id="ARBA00022737"/>
    </source>
</evidence>
<dbReference type="Gene3D" id="3.30.160.60">
    <property type="entry name" value="Classic Zinc Finger"/>
    <property type="match status" value="7"/>
</dbReference>